<dbReference type="Gene3D" id="1.25.10.10">
    <property type="entry name" value="Leucine-rich Repeat Variant"/>
    <property type="match status" value="1"/>
</dbReference>
<reference evidence="5 6" key="1">
    <citation type="journal article" date="2021" name="Commun. Biol.">
        <title>The genome of Shorea leprosula (Dipterocarpaceae) highlights the ecological relevance of drought in aseasonal tropical rainforests.</title>
        <authorList>
            <person name="Ng K.K.S."/>
            <person name="Kobayashi M.J."/>
            <person name="Fawcett J.A."/>
            <person name="Hatakeyama M."/>
            <person name="Paape T."/>
            <person name="Ng C.H."/>
            <person name="Ang C.C."/>
            <person name="Tnah L.H."/>
            <person name="Lee C.T."/>
            <person name="Nishiyama T."/>
            <person name="Sese J."/>
            <person name="O'Brien M.J."/>
            <person name="Copetti D."/>
            <person name="Mohd Noor M.I."/>
            <person name="Ong R.C."/>
            <person name="Putra M."/>
            <person name="Sireger I.Z."/>
            <person name="Indrioko S."/>
            <person name="Kosugi Y."/>
            <person name="Izuno A."/>
            <person name="Isagi Y."/>
            <person name="Lee S.L."/>
            <person name="Shimizu K.K."/>
        </authorList>
    </citation>
    <scope>NUCLEOTIDE SEQUENCE [LARGE SCALE GENOMIC DNA]</scope>
    <source>
        <strain evidence="5">214</strain>
    </source>
</reference>
<name>A0AAV5MRY8_9ROSI</name>
<dbReference type="Pfam" id="PF00514">
    <property type="entry name" value="Arm"/>
    <property type="match status" value="1"/>
</dbReference>
<dbReference type="Proteomes" id="UP001054252">
    <property type="component" value="Unassembled WGS sequence"/>
</dbReference>
<keyword evidence="2" id="KW-0813">Transport</keyword>
<dbReference type="SUPFAM" id="SSF48371">
    <property type="entry name" value="ARM repeat"/>
    <property type="match status" value="1"/>
</dbReference>
<evidence type="ECO:0000313" key="6">
    <source>
        <dbReference type="Proteomes" id="UP001054252"/>
    </source>
</evidence>
<gene>
    <name evidence="5" type="ORF">SLEP1_g57834</name>
</gene>
<dbReference type="SMART" id="SM00185">
    <property type="entry name" value="ARM"/>
    <property type="match status" value="3"/>
</dbReference>
<dbReference type="AlphaFoldDB" id="A0AAV5MRY8"/>
<comment type="similarity">
    <text evidence="1">Belongs to the importin alpha family.</text>
</comment>
<accession>A0AAV5MRY8</accession>
<comment type="caution">
    <text evidence="5">The sequence shown here is derived from an EMBL/GenBank/DDBJ whole genome shotgun (WGS) entry which is preliminary data.</text>
</comment>
<dbReference type="Pfam" id="PF13513">
    <property type="entry name" value="HEAT_EZ"/>
    <property type="match status" value="1"/>
</dbReference>
<evidence type="ECO:0000313" key="5">
    <source>
        <dbReference type="EMBL" id="GKV51162.1"/>
    </source>
</evidence>
<dbReference type="InterPro" id="IPR016024">
    <property type="entry name" value="ARM-type_fold"/>
</dbReference>
<organism evidence="5 6">
    <name type="scientific">Rubroshorea leprosula</name>
    <dbReference type="NCBI Taxonomy" id="152421"/>
    <lineage>
        <taxon>Eukaryota</taxon>
        <taxon>Viridiplantae</taxon>
        <taxon>Streptophyta</taxon>
        <taxon>Embryophyta</taxon>
        <taxon>Tracheophyta</taxon>
        <taxon>Spermatophyta</taxon>
        <taxon>Magnoliopsida</taxon>
        <taxon>eudicotyledons</taxon>
        <taxon>Gunneridae</taxon>
        <taxon>Pentapetalae</taxon>
        <taxon>rosids</taxon>
        <taxon>malvids</taxon>
        <taxon>Malvales</taxon>
        <taxon>Dipterocarpaceae</taxon>
        <taxon>Rubroshorea</taxon>
    </lineage>
</organism>
<evidence type="ECO:0000256" key="1">
    <source>
        <dbReference type="ARBA" id="ARBA00010394"/>
    </source>
</evidence>
<dbReference type="GO" id="GO:0015031">
    <property type="term" value="P:protein transport"/>
    <property type="evidence" value="ECO:0007669"/>
    <property type="project" value="UniProtKB-KW"/>
</dbReference>
<protein>
    <submittedName>
        <fullName evidence="5">Uncharacterized protein</fullName>
    </submittedName>
</protein>
<evidence type="ECO:0000256" key="3">
    <source>
        <dbReference type="ARBA" id="ARBA00022737"/>
    </source>
</evidence>
<keyword evidence="6" id="KW-1185">Reference proteome</keyword>
<proteinExistence type="inferred from homology"/>
<evidence type="ECO:0000256" key="4">
    <source>
        <dbReference type="ARBA" id="ARBA00022927"/>
    </source>
</evidence>
<sequence>MAMQKRVKALHQLQHLLSTSQFRPVEAALTAGAIPLLVQCPSFGSPDEQLLEAAWCLKNVAVGKPRETKALLPALPSVIAHLGEKSSLPVAEQCAWALGNVAGEGELRNVLPSQGALPPLARMMLPNKGSTVRTAASALSNLIKVLEPFLINGFHHRLYYEINELY</sequence>
<dbReference type="EMBL" id="BPVZ01000448">
    <property type="protein sequence ID" value="GKV51162.1"/>
    <property type="molecule type" value="Genomic_DNA"/>
</dbReference>
<dbReference type="InterPro" id="IPR011989">
    <property type="entry name" value="ARM-like"/>
</dbReference>
<keyword evidence="4" id="KW-0653">Protein transport</keyword>
<evidence type="ECO:0000256" key="2">
    <source>
        <dbReference type="ARBA" id="ARBA00022448"/>
    </source>
</evidence>
<dbReference type="InterPro" id="IPR000225">
    <property type="entry name" value="Armadillo"/>
</dbReference>
<dbReference type="PANTHER" id="PTHR23316">
    <property type="entry name" value="IMPORTIN ALPHA"/>
    <property type="match status" value="1"/>
</dbReference>
<keyword evidence="3" id="KW-0677">Repeat</keyword>